<evidence type="ECO:0000313" key="2">
    <source>
        <dbReference type="EMBL" id="VAW02821.1"/>
    </source>
</evidence>
<dbReference type="CDD" id="cd06558">
    <property type="entry name" value="crotonase-like"/>
    <property type="match status" value="1"/>
</dbReference>
<dbReference type="Gene3D" id="1.10.12.10">
    <property type="entry name" value="Lyase 2-enoyl-coa Hydratase, Chain A, domain 2"/>
    <property type="match status" value="1"/>
</dbReference>
<dbReference type="GO" id="GO:0004490">
    <property type="term" value="F:methylglutaconyl-CoA hydratase activity"/>
    <property type="evidence" value="ECO:0007669"/>
    <property type="project" value="UniProtKB-EC"/>
</dbReference>
<gene>
    <name evidence="2" type="ORF">MNBD_ALPHA06-1575</name>
</gene>
<dbReference type="Pfam" id="PF00378">
    <property type="entry name" value="ECH_1"/>
    <property type="match status" value="1"/>
</dbReference>
<dbReference type="AlphaFoldDB" id="A0A3B0S9E6"/>
<dbReference type="Gene3D" id="3.90.226.10">
    <property type="entry name" value="2-enoyl-CoA Hydratase, Chain A, domain 1"/>
    <property type="match status" value="1"/>
</dbReference>
<dbReference type="EC" id="4.2.1.18" evidence="2"/>
<sequence length="263" mass="28422">MADFQTIKLKASPGGVAVIIINRPEKHNAFTAQVIDELADAFETVRTSNCRVLLLRGAGKSFSAGADLNWMKAAAQYSKAENEADALKLAQMLHRLADLPMMTIACVQGACMGGGVGLAAACDVVVAQQSAMFRFSEVRLGLTPGTISPFVIRAIGPRWANALFVSAESFDAEFAAKIGLVHYTVKDETEMEDMVETLSKMAWHTAPGAVADAKKLVREVSSAPIDETLMHKTAKHIAMRRASKEGKEGLNAFLEKRKPNWAE</sequence>
<dbReference type="InterPro" id="IPR051683">
    <property type="entry name" value="Enoyl-CoA_Hydratase/Isomerase"/>
</dbReference>
<reference evidence="2" key="1">
    <citation type="submission" date="2018-06" db="EMBL/GenBank/DDBJ databases">
        <authorList>
            <person name="Zhirakovskaya E."/>
        </authorList>
    </citation>
    <scope>NUCLEOTIDE SEQUENCE</scope>
</reference>
<name>A0A3B0S9E6_9ZZZZ</name>
<evidence type="ECO:0000256" key="1">
    <source>
        <dbReference type="ARBA" id="ARBA00005254"/>
    </source>
</evidence>
<comment type="similarity">
    <text evidence="1">Belongs to the enoyl-CoA hydratase/isomerase family.</text>
</comment>
<dbReference type="PANTHER" id="PTHR42964">
    <property type="entry name" value="ENOYL-COA HYDRATASE"/>
    <property type="match status" value="1"/>
</dbReference>
<organism evidence="2">
    <name type="scientific">hydrothermal vent metagenome</name>
    <dbReference type="NCBI Taxonomy" id="652676"/>
    <lineage>
        <taxon>unclassified sequences</taxon>
        <taxon>metagenomes</taxon>
        <taxon>ecological metagenomes</taxon>
    </lineage>
</organism>
<dbReference type="EMBL" id="UOEE01000347">
    <property type="protein sequence ID" value="VAW02821.1"/>
    <property type="molecule type" value="Genomic_DNA"/>
</dbReference>
<keyword evidence="2" id="KW-0456">Lyase</keyword>
<dbReference type="InterPro" id="IPR029045">
    <property type="entry name" value="ClpP/crotonase-like_dom_sf"/>
</dbReference>
<proteinExistence type="inferred from homology"/>
<dbReference type="InterPro" id="IPR014748">
    <property type="entry name" value="Enoyl-CoA_hydra_C"/>
</dbReference>
<dbReference type="GO" id="GO:0008300">
    <property type="term" value="P:isoprenoid catabolic process"/>
    <property type="evidence" value="ECO:0007669"/>
    <property type="project" value="TreeGrafter"/>
</dbReference>
<dbReference type="InterPro" id="IPR001753">
    <property type="entry name" value="Enoyl-CoA_hydra/iso"/>
</dbReference>
<protein>
    <submittedName>
        <fullName evidence="2">Methylglutaconyl-CoA hydratase</fullName>
        <ecNumber evidence="2">4.2.1.18</ecNumber>
    </submittedName>
</protein>
<accession>A0A3B0S9E6</accession>
<dbReference type="PANTHER" id="PTHR42964:SF1">
    <property type="entry name" value="POLYKETIDE BIOSYNTHESIS ENOYL-COA HYDRATASE PKSH-RELATED"/>
    <property type="match status" value="1"/>
</dbReference>
<dbReference type="SUPFAM" id="SSF52096">
    <property type="entry name" value="ClpP/crotonase"/>
    <property type="match status" value="1"/>
</dbReference>